<dbReference type="Proteomes" id="UP000321225">
    <property type="component" value="Unassembled WGS sequence"/>
</dbReference>
<evidence type="ECO:0000256" key="3">
    <source>
        <dbReference type="ARBA" id="ARBA00023709"/>
    </source>
</evidence>
<dbReference type="InterPro" id="IPR029045">
    <property type="entry name" value="ClpP/crotonase-like_dom_sf"/>
</dbReference>
<evidence type="ECO:0000313" key="6">
    <source>
        <dbReference type="Proteomes" id="UP000321225"/>
    </source>
</evidence>
<dbReference type="EMBL" id="BJUW01000006">
    <property type="protein sequence ID" value="GEK86418.1"/>
    <property type="molecule type" value="Genomic_DNA"/>
</dbReference>
<dbReference type="PANTHER" id="PTHR11941">
    <property type="entry name" value="ENOYL-COA HYDRATASE-RELATED"/>
    <property type="match status" value="1"/>
</dbReference>
<gene>
    <name evidence="5" type="ORF">MAE01_15940</name>
</gene>
<accession>A0A511AE31</accession>
<organism evidence="5 6">
    <name type="scientific">Microbacterium aerolatum</name>
    <dbReference type="NCBI Taxonomy" id="153731"/>
    <lineage>
        <taxon>Bacteria</taxon>
        <taxon>Bacillati</taxon>
        <taxon>Actinomycetota</taxon>
        <taxon>Actinomycetes</taxon>
        <taxon>Micrococcales</taxon>
        <taxon>Microbacteriaceae</taxon>
        <taxon>Microbacterium</taxon>
    </lineage>
</organism>
<dbReference type="RefSeq" id="WP_147039042.1">
    <property type="nucleotide sequence ID" value="NZ_BJUW01000006.1"/>
</dbReference>
<evidence type="ECO:0000313" key="5">
    <source>
        <dbReference type="EMBL" id="GEK86418.1"/>
    </source>
</evidence>
<dbReference type="CDD" id="cd06558">
    <property type="entry name" value="crotonase-like"/>
    <property type="match status" value="1"/>
</dbReference>
<evidence type="ECO:0000256" key="4">
    <source>
        <dbReference type="ARBA" id="ARBA00023717"/>
    </source>
</evidence>
<comment type="catalytic activity">
    <reaction evidence="4">
        <text>a 4-saturated-(3S)-3-hydroxyacyl-CoA = a (3E)-enoyl-CoA + H2O</text>
        <dbReference type="Rhea" id="RHEA:20724"/>
        <dbReference type="ChEBI" id="CHEBI:15377"/>
        <dbReference type="ChEBI" id="CHEBI:58521"/>
        <dbReference type="ChEBI" id="CHEBI:137480"/>
        <dbReference type="EC" id="4.2.1.17"/>
    </reaction>
</comment>
<sequence>MTGAPKAAITVGVEDSVATLTLVNPGRRNALPPSVWLELARSVEHLAMRPDVTILVITGHGDDFSTGLDLQDAGKDDADQPQVGSDGAVALVEAALADCPKPVIAAIGGYCIGAGMAVALACDLRIAAADASFAMTPAKIGVIYPASSIQLLLNQVGPSITKRMLFTAEFVDATQALRIGLVEEVVPVEELADSALALATVIGKRSQLTVQATKDIVRTLLSDPPAVSDRENFWVQESLDGPDQREGLRAFSERRDPVFTWRSPSSRR</sequence>
<dbReference type="GO" id="GO:0006635">
    <property type="term" value="P:fatty acid beta-oxidation"/>
    <property type="evidence" value="ECO:0007669"/>
    <property type="project" value="TreeGrafter"/>
</dbReference>
<evidence type="ECO:0000256" key="2">
    <source>
        <dbReference type="ARBA" id="ARBA00023239"/>
    </source>
</evidence>
<comment type="similarity">
    <text evidence="1">Belongs to the enoyl-CoA hydratase/isomerase family.</text>
</comment>
<proteinExistence type="inferred from homology"/>
<dbReference type="Pfam" id="PF00378">
    <property type="entry name" value="ECH_1"/>
    <property type="match status" value="1"/>
</dbReference>
<dbReference type="Gene3D" id="3.90.226.10">
    <property type="entry name" value="2-enoyl-CoA Hydratase, Chain A, domain 1"/>
    <property type="match status" value="1"/>
</dbReference>
<dbReference type="InterPro" id="IPR014748">
    <property type="entry name" value="Enoyl-CoA_hydra_C"/>
</dbReference>
<dbReference type="PANTHER" id="PTHR11941:SF54">
    <property type="entry name" value="ENOYL-COA HYDRATASE, MITOCHONDRIAL"/>
    <property type="match status" value="1"/>
</dbReference>
<comment type="caution">
    <text evidence="5">The sequence shown here is derived from an EMBL/GenBank/DDBJ whole genome shotgun (WGS) entry which is preliminary data.</text>
</comment>
<name>A0A511AE31_9MICO</name>
<reference evidence="5 6" key="1">
    <citation type="submission" date="2019-07" db="EMBL/GenBank/DDBJ databases">
        <title>Whole genome shotgun sequence of Microbacterium aerolatum NBRC 103071.</title>
        <authorList>
            <person name="Hosoyama A."/>
            <person name="Uohara A."/>
            <person name="Ohji S."/>
            <person name="Ichikawa N."/>
        </authorList>
    </citation>
    <scope>NUCLEOTIDE SEQUENCE [LARGE SCALE GENOMIC DNA]</scope>
    <source>
        <strain evidence="5 6">NBRC 103071</strain>
    </source>
</reference>
<keyword evidence="2" id="KW-0456">Lyase</keyword>
<keyword evidence="6" id="KW-1185">Reference proteome</keyword>
<comment type="catalytic activity">
    <reaction evidence="3">
        <text>a (3S)-3-hydroxyacyl-CoA = a (2E)-enoyl-CoA + H2O</text>
        <dbReference type="Rhea" id="RHEA:16105"/>
        <dbReference type="ChEBI" id="CHEBI:15377"/>
        <dbReference type="ChEBI" id="CHEBI:57318"/>
        <dbReference type="ChEBI" id="CHEBI:58856"/>
        <dbReference type="EC" id="4.2.1.17"/>
    </reaction>
</comment>
<dbReference type="GO" id="GO:0004300">
    <property type="term" value="F:enoyl-CoA hydratase activity"/>
    <property type="evidence" value="ECO:0007669"/>
    <property type="project" value="UniProtKB-EC"/>
</dbReference>
<protein>
    <submittedName>
        <fullName evidence="5">Enoyl-CoA hydratase</fullName>
    </submittedName>
</protein>
<dbReference type="AlphaFoldDB" id="A0A511AE31"/>
<dbReference type="InterPro" id="IPR001753">
    <property type="entry name" value="Enoyl-CoA_hydra/iso"/>
</dbReference>
<dbReference type="SUPFAM" id="SSF52096">
    <property type="entry name" value="ClpP/crotonase"/>
    <property type="match status" value="1"/>
</dbReference>
<dbReference type="Gene3D" id="1.10.12.10">
    <property type="entry name" value="Lyase 2-enoyl-coa Hydratase, Chain A, domain 2"/>
    <property type="match status" value="1"/>
</dbReference>
<dbReference type="OrthoDB" id="9807606at2"/>
<evidence type="ECO:0000256" key="1">
    <source>
        <dbReference type="ARBA" id="ARBA00005254"/>
    </source>
</evidence>